<sequence>MTLTPRGRFTLAAVACVAVLAATVIALLVGADRAADMEGKGEHDVSSAGKSFVIRGDAGDPLSPGRSAPIDVELVNRAHGDLRVTGLRVRVRDVTAPHADERRPCSEADFAVSQMTSDVSVIVPARATRSLSALGVPRRDWPRVRMIDHPVNQDGCKGASVTLSYVGSGRSLP</sequence>
<dbReference type="RefSeq" id="WP_397401716.1">
    <property type="nucleotide sequence ID" value="NZ_JBIRYI010000002.1"/>
</dbReference>
<evidence type="ECO:0000313" key="1">
    <source>
        <dbReference type="EMBL" id="MFI2486093.1"/>
    </source>
</evidence>
<evidence type="ECO:0000313" key="2">
    <source>
        <dbReference type="Proteomes" id="UP001611580"/>
    </source>
</evidence>
<keyword evidence="2" id="KW-1185">Reference proteome</keyword>
<gene>
    <name evidence="1" type="ORF">ACH47X_04245</name>
</gene>
<dbReference type="EMBL" id="JBIRYI010000002">
    <property type="protein sequence ID" value="MFI2486093.1"/>
    <property type="molecule type" value="Genomic_DNA"/>
</dbReference>
<reference evidence="1 2" key="1">
    <citation type="submission" date="2024-10" db="EMBL/GenBank/DDBJ databases">
        <title>The Natural Products Discovery Center: Release of the First 8490 Sequenced Strains for Exploring Actinobacteria Biosynthetic Diversity.</title>
        <authorList>
            <person name="Kalkreuter E."/>
            <person name="Kautsar S.A."/>
            <person name="Yang D."/>
            <person name="Bader C.D."/>
            <person name="Teijaro C.N."/>
            <person name="Fluegel L."/>
            <person name="Davis C.M."/>
            <person name="Simpson J.R."/>
            <person name="Lauterbach L."/>
            <person name="Steele A.D."/>
            <person name="Gui C."/>
            <person name="Meng S."/>
            <person name="Li G."/>
            <person name="Viehrig K."/>
            <person name="Ye F."/>
            <person name="Su P."/>
            <person name="Kiefer A.F."/>
            <person name="Nichols A."/>
            <person name="Cepeda A.J."/>
            <person name="Yan W."/>
            <person name="Fan B."/>
            <person name="Jiang Y."/>
            <person name="Adhikari A."/>
            <person name="Zheng C.-J."/>
            <person name="Schuster L."/>
            <person name="Cowan T.M."/>
            <person name="Smanski M.J."/>
            <person name="Chevrette M.G."/>
            <person name="De Carvalho L.P.S."/>
            <person name="Shen B."/>
        </authorList>
    </citation>
    <scope>NUCLEOTIDE SEQUENCE [LARGE SCALE GENOMIC DNA]</scope>
    <source>
        <strain evidence="1 2">NPDC019481</strain>
    </source>
</reference>
<protein>
    <recommendedName>
        <fullName evidence="3">SipW-cognate class signal peptide</fullName>
    </recommendedName>
</protein>
<name>A0ABW7XFF9_9MICO</name>
<comment type="caution">
    <text evidence="1">The sequence shown here is derived from an EMBL/GenBank/DDBJ whole genome shotgun (WGS) entry which is preliminary data.</text>
</comment>
<proteinExistence type="predicted"/>
<organism evidence="1 2">
    <name type="scientific">Promicromonospora kroppenstedtii</name>
    <dbReference type="NCBI Taxonomy" id="440482"/>
    <lineage>
        <taxon>Bacteria</taxon>
        <taxon>Bacillati</taxon>
        <taxon>Actinomycetota</taxon>
        <taxon>Actinomycetes</taxon>
        <taxon>Micrococcales</taxon>
        <taxon>Promicromonosporaceae</taxon>
        <taxon>Promicromonospora</taxon>
    </lineage>
</organism>
<accession>A0ABW7XFF9</accession>
<dbReference type="Proteomes" id="UP001611580">
    <property type="component" value="Unassembled WGS sequence"/>
</dbReference>
<evidence type="ECO:0008006" key="3">
    <source>
        <dbReference type="Google" id="ProtNLM"/>
    </source>
</evidence>